<organism evidence="2 3">
    <name type="scientific">Micromonospora profundi</name>
    <dbReference type="NCBI Taxonomy" id="1420889"/>
    <lineage>
        <taxon>Bacteria</taxon>
        <taxon>Bacillati</taxon>
        <taxon>Actinomycetota</taxon>
        <taxon>Actinomycetes</taxon>
        <taxon>Micromonosporales</taxon>
        <taxon>Micromonosporaceae</taxon>
        <taxon>Micromonospora</taxon>
    </lineage>
</organism>
<dbReference type="InterPro" id="IPR000866">
    <property type="entry name" value="AhpC/TSA"/>
</dbReference>
<dbReference type="RefSeq" id="WP_306272962.1">
    <property type="nucleotide sequence ID" value="NZ_CP130472.1"/>
</dbReference>
<feature type="domain" description="Alkyl hydroperoxide reductase subunit C/ Thiol specific antioxidant" evidence="1">
    <location>
        <begin position="39"/>
        <end position="153"/>
    </location>
</feature>
<dbReference type="Proteomes" id="UP001235874">
    <property type="component" value="Chromosome"/>
</dbReference>
<name>A0AAJ6HX37_9ACTN</name>
<dbReference type="EMBL" id="CP130472">
    <property type="protein sequence ID" value="WLS46608.1"/>
    <property type="molecule type" value="Genomic_DNA"/>
</dbReference>
<reference evidence="2 3" key="1">
    <citation type="submission" date="2023-07" db="EMBL/GenBank/DDBJ databases">
        <title>Micromonospora profundi TRM 95458 converts glycerol to a new osmotic compound.</title>
        <authorList>
            <person name="Lu D."/>
        </authorList>
    </citation>
    <scope>NUCLEOTIDE SEQUENCE [LARGE SCALE GENOMIC DNA]</scope>
    <source>
        <strain evidence="2 3">TRM95458</strain>
    </source>
</reference>
<accession>A0AAJ6HX37</accession>
<dbReference type="Gene3D" id="3.40.30.10">
    <property type="entry name" value="Glutaredoxin"/>
    <property type="match status" value="1"/>
</dbReference>
<protein>
    <submittedName>
        <fullName evidence="2">Redoxin domain-containing protein</fullName>
    </submittedName>
</protein>
<dbReference type="SUPFAM" id="SSF52833">
    <property type="entry name" value="Thioredoxin-like"/>
    <property type="match status" value="1"/>
</dbReference>
<dbReference type="KEGG" id="mprn:Q3V37_04855"/>
<dbReference type="InterPro" id="IPR036249">
    <property type="entry name" value="Thioredoxin-like_sf"/>
</dbReference>
<sequence>MSVISLFNLVLGMGIIRRLREHTEILAGSGSQEGLTQPGHRIDDVAVATLGGGTFARDSLAGPTLVAFFMPGCAGCKIALPEFIREVGQGRYAGHRVIGVVNGSGEEADALRDQLAALVDTVVPTATRDVIKAFDSSVYPAFYVIDETGTIRQSSTKLAEIDLPVPAVAGN</sequence>
<dbReference type="Pfam" id="PF00578">
    <property type="entry name" value="AhpC-TSA"/>
    <property type="match status" value="1"/>
</dbReference>
<gene>
    <name evidence="2" type="ORF">Q3V37_04855</name>
</gene>
<evidence type="ECO:0000259" key="1">
    <source>
        <dbReference type="Pfam" id="PF00578"/>
    </source>
</evidence>
<dbReference type="GO" id="GO:0016491">
    <property type="term" value="F:oxidoreductase activity"/>
    <property type="evidence" value="ECO:0007669"/>
    <property type="project" value="InterPro"/>
</dbReference>
<dbReference type="AlphaFoldDB" id="A0AAJ6HX37"/>
<proteinExistence type="predicted"/>
<evidence type="ECO:0000313" key="2">
    <source>
        <dbReference type="EMBL" id="WLS46608.1"/>
    </source>
</evidence>
<evidence type="ECO:0000313" key="3">
    <source>
        <dbReference type="Proteomes" id="UP001235874"/>
    </source>
</evidence>
<dbReference type="GO" id="GO:0016209">
    <property type="term" value="F:antioxidant activity"/>
    <property type="evidence" value="ECO:0007669"/>
    <property type="project" value="InterPro"/>
</dbReference>
<keyword evidence="3" id="KW-1185">Reference proteome</keyword>